<keyword evidence="9" id="KW-0067">ATP-binding</keyword>
<dbReference type="Gene3D" id="2.60.120.200">
    <property type="match status" value="1"/>
</dbReference>
<dbReference type="EMBL" id="KZ668747">
    <property type="protein sequence ID" value="PPR87061.1"/>
    <property type="molecule type" value="Genomic_DNA"/>
</dbReference>
<keyword evidence="5" id="KW-0812">Transmembrane</keyword>
<evidence type="ECO:0000256" key="11">
    <source>
        <dbReference type="ARBA" id="ARBA00023136"/>
    </source>
</evidence>
<accession>A0A2P5W7L7</accession>
<dbReference type="InterPro" id="IPR050528">
    <property type="entry name" value="L-type_Lectin-RKs"/>
</dbReference>
<evidence type="ECO:0000259" key="15">
    <source>
        <dbReference type="PROSITE" id="PS50011"/>
    </source>
</evidence>
<sequence>MAAGFYLFISLPLILSCLFFAFPSVYSVNFEISRFEHSDDLILFQGEARPTNGIIDFNTVDNLYRVGWVPMWDPKTGKLSDFSTRFAFSIDTQDASDYGHGFVFFFAPAGSQLPLNLAAGRLGLFNTSQWVSRLGQVVMVKFDTYKNGWDPAHLDNHVGITNNSIMLNASIHNGDTTDVLITYNATTRNLSASWSYRTTHNPQEVSSLSYLIDLKMALPEWVMIGFSVATGVSTEQHILQWWEFNSTLERDMENGGNISTNVKIVLGFGAVYRGYLPDLDVVVAVKRISRGSKQGKKEYITEVKIISQLRHRNLVQLIGWCHDEGEFLLVYEFMPNGSLDFHLFGNKTPLSWVVRYRISLGLASAILYRHEEWEQYVVHRDIKSNNIMLDSSFNVKLGDFGLARLMDHELGPKTTSLAGTLGYLASEYVNLGRAMVLLEIATGRKSVHRIQDFEMGLVVWVWDLYGQEKLLSAVDEKLNNNVDEKQVDRLMIVGLWCAHPDNSSRPSIKQGTQALNFEIEKPNIPTKMPIATYVEPYKISQYFRQTYIN</sequence>
<organism evidence="16 17">
    <name type="scientific">Gossypium barbadense</name>
    <name type="common">Sea Island cotton</name>
    <name type="synonym">Hibiscus barbadensis</name>
    <dbReference type="NCBI Taxonomy" id="3634"/>
    <lineage>
        <taxon>Eukaryota</taxon>
        <taxon>Viridiplantae</taxon>
        <taxon>Streptophyta</taxon>
        <taxon>Embryophyta</taxon>
        <taxon>Tracheophyta</taxon>
        <taxon>Spermatophyta</taxon>
        <taxon>Magnoliopsida</taxon>
        <taxon>eudicotyledons</taxon>
        <taxon>Gunneridae</taxon>
        <taxon>Pentapetalae</taxon>
        <taxon>rosids</taxon>
        <taxon>malvids</taxon>
        <taxon>Malvales</taxon>
        <taxon>Malvaceae</taxon>
        <taxon>Malvoideae</taxon>
        <taxon>Gossypium</taxon>
    </lineage>
</organism>
<evidence type="ECO:0000256" key="4">
    <source>
        <dbReference type="ARBA" id="ARBA00022475"/>
    </source>
</evidence>
<feature type="domain" description="Protein kinase" evidence="15">
    <location>
        <begin position="260"/>
        <end position="524"/>
    </location>
</feature>
<keyword evidence="12" id="KW-0675">Receptor</keyword>
<evidence type="ECO:0000313" key="17">
    <source>
        <dbReference type="Proteomes" id="UP000239757"/>
    </source>
</evidence>
<dbReference type="PROSITE" id="PS00108">
    <property type="entry name" value="PROTEIN_KINASE_ST"/>
    <property type="match status" value="1"/>
</dbReference>
<dbReference type="OrthoDB" id="4062651at2759"/>
<dbReference type="InterPro" id="IPR000985">
    <property type="entry name" value="Lectin_LegA_CS"/>
</dbReference>
<dbReference type="PROSITE" id="PS50011">
    <property type="entry name" value="PROTEIN_KINASE_DOM"/>
    <property type="match status" value="1"/>
</dbReference>
<evidence type="ECO:0000256" key="6">
    <source>
        <dbReference type="ARBA" id="ARBA00022729"/>
    </source>
</evidence>
<keyword evidence="10" id="KW-1133">Transmembrane helix</keyword>
<feature type="signal peptide" evidence="14">
    <location>
        <begin position="1"/>
        <end position="27"/>
    </location>
</feature>
<dbReference type="Pfam" id="PF00069">
    <property type="entry name" value="Pkinase"/>
    <property type="match status" value="1"/>
</dbReference>
<dbReference type="InterPro" id="IPR011009">
    <property type="entry name" value="Kinase-like_dom_sf"/>
</dbReference>
<evidence type="ECO:0000256" key="9">
    <source>
        <dbReference type="ARBA" id="ARBA00022840"/>
    </source>
</evidence>
<name>A0A2P5W7L7_GOSBA</name>
<dbReference type="GO" id="GO:0005886">
    <property type="term" value="C:plasma membrane"/>
    <property type="evidence" value="ECO:0007669"/>
    <property type="project" value="UniProtKB-SubCell"/>
</dbReference>
<evidence type="ECO:0000256" key="10">
    <source>
        <dbReference type="ARBA" id="ARBA00022989"/>
    </source>
</evidence>
<dbReference type="InterPro" id="IPR001220">
    <property type="entry name" value="Legume_lectin_dom"/>
</dbReference>
<gene>
    <name evidence="16" type="ORF">GOBAR_AA33630</name>
</gene>
<dbReference type="GO" id="GO:0002229">
    <property type="term" value="P:defense response to oomycetes"/>
    <property type="evidence" value="ECO:0007669"/>
    <property type="project" value="UniProtKB-ARBA"/>
</dbReference>
<comment type="similarity">
    <text evidence="3">In the C-terminal section; belongs to the protein kinase superfamily. Ser/Thr protein kinase family.</text>
</comment>
<dbReference type="FunFam" id="3.30.200.20:FF:001220">
    <property type="entry name" value="ABL protein"/>
    <property type="match status" value="1"/>
</dbReference>
<reference evidence="16 17" key="1">
    <citation type="submission" date="2015-01" db="EMBL/GenBank/DDBJ databases">
        <title>Genome of allotetraploid Gossypium barbadense reveals genomic plasticity and fiber elongation in cotton evolution.</title>
        <authorList>
            <person name="Chen X."/>
            <person name="Liu X."/>
            <person name="Zhao B."/>
            <person name="Zheng H."/>
            <person name="Hu Y."/>
            <person name="Lu G."/>
            <person name="Yang C."/>
            <person name="Chen J."/>
            <person name="Shan C."/>
            <person name="Zhang L."/>
            <person name="Zhou Y."/>
            <person name="Wang L."/>
            <person name="Guo W."/>
            <person name="Bai Y."/>
            <person name="Ruan J."/>
            <person name="Shangguan X."/>
            <person name="Mao Y."/>
            <person name="Jiang J."/>
            <person name="Zhu Y."/>
            <person name="Lei J."/>
            <person name="Kang H."/>
            <person name="Chen S."/>
            <person name="He X."/>
            <person name="Wang R."/>
            <person name="Wang Y."/>
            <person name="Chen J."/>
            <person name="Wang L."/>
            <person name="Yu S."/>
            <person name="Wang B."/>
            <person name="Wei J."/>
            <person name="Song S."/>
            <person name="Lu X."/>
            <person name="Gao Z."/>
            <person name="Gu W."/>
            <person name="Deng X."/>
            <person name="Ma D."/>
            <person name="Wang S."/>
            <person name="Liang W."/>
            <person name="Fang L."/>
            <person name="Cai C."/>
            <person name="Zhu X."/>
            <person name="Zhou B."/>
            <person name="Zhang Y."/>
            <person name="Chen Z."/>
            <person name="Xu S."/>
            <person name="Zhu R."/>
            <person name="Wang S."/>
            <person name="Zhang T."/>
            <person name="Zhao G."/>
        </authorList>
    </citation>
    <scope>NUCLEOTIDE SEQUENCE [LARGE SCALE GENOMIC DNA]</scope>
    <source>
        <strain evidence="17">cv. Xinhai21</strain>
        <tissue evidence="16">Leaf</tissue>
    </source>
</reference>
<dbReference type="FunFam" id="1.10.510.10:FF:000240">
    <property type="entry name" value="Lectin-domain containing receptor kinase A4.3"/>
    <property type="match status" value="1"/>
</dbReference>
<keyword evidence="8" id="KW-0547">Nucleotide-binding</keyword>
<keyword evidence="13" id="KW-0325">Glycoprotein</keyword>
<evidence type="ECO:0000256" key="12">
    <source>
        <dbReference type="ARBA" id="ARBA00023170"/>
    </source>
</evidence>
<keyword evidence="4" id="KW-1003">Cell membrane</keyword>
<evidence type="ECO:0000256" key="8">
    <source>
        <dbReference type="ARBA" id="ARBA00022741"/>
    </source>
</evidence>
<dbReference type="GO" id="GO:0030246">
    <property type="term" value="F:carbohydrate binding"/>
    <property type="evidence" value="ECO:0007669"/>
    <property type="project" value="UniProtKB-KW"/>
</dbReference>
<dbReference type="InterPro" id="IPR008271">
    <property type="entry name" value="Ser/Thr_kinase_AS"/>
</dbReference>
<dbReference type="PANTHER" id="PTHR27007">
    <property type="match status" value="1"/>
</dbReference>
<dbReference type="CDD" id="cd06899">
    <property type="entry name" value="lectin_legume_LecRK_Arcelin_ConA"/>
    <property type="match status" value="1"/>
</dbReference>
<evidence type="ECO:0000256" key="2">
    <source>
        <dbReference type="ARBA" id="ARBA00008536"/>
    </source>
</evidence>
<evidence type="ECO:0000256" key="14">
    <source>
        <dbReference type="SAM" id="SignalP"/>
    </source>
</evidence>
<evidence type="ECO:0000256" key="1">
    <source>
        <dbReference type="ARBA" id="ARBA00004251"/>
    </source>
</evidence>
<comment type="subcellular location">
    <subcellularLocation>
        <location evidence="1">Cell membrane</location>
        <topology evidence="1">Single-pass type I membrane protein</topology>
    </subcellularLocation>
</comment>
<dbReference type="Gene3D" id="1.10.510.10">
    <property type="entry name" value="Transferase(Phosphotransferase) domain 1"/>
    <property type="match status" value="1"/>
</dbReference>
<dbReference type="Pfam" id="PF00139">
    <property type="entry name" value="Lectin_legB"/>
    <property type="match status" value="1"/>
</dbReference>
<proteinExistence type="inferred from homology"/>
<dbReference type="PROSITE" id="PS00308">
    <property type="entry name" value="LECTIN_LEGUME_ALPHA"/>
    <property type="match status" value="1"/>
</dbReference>
<dbReference type="InterPro" id="IPR013320">
    <property type="entry name" value="ConA-like_dom_sf"/>
</dbReference>
<keyword evidence="11" id="KW-0472">Membrane</keyword>
<dbReference type="InterPro" id="IPR000719">
    <property type="entry name" value="Prot_kinase_dom"/>
</dbReference>
<evidence type="ECO:0000256" key="13">
    <source>
        <dbReference type="ARBA" id="ARBA00023180"/>
    </source>
</evidence>
<protein>
    <recommendedName>
        <fullName evidence="15">Protein kinase domain-containing protein</fullName>
    </recommendedName>
</protein>
<evidence type="ECO:0000256" key="5">
    <source>
        <dbReference type="ARBA" id="ARBA00022692"/>
    </source>
</evidence>
<evidence type="ECO:0000256" key="7">
    <source>
        <dbReference type="ARBA" id="ARBA00022734"/>
    </source>
</evidence>
<dbReference type="Gene3D" id="3.30.200.20">
    <property type="entry name" value="Phosphorylase Kinase, domain 1"/>
    <property type="match status" value="1"/>
</dbReference>
<keyword evidence="7" id="KW-0430">Lectin</keyword>
<feature type="chain" id="PRO_5015176506" description="Protein kinase domain-containing protein" evidence="14">
    <location>
        <begin position="28"/>
        <end position="549"/>
    </location>
</feature>
<keyword evidence="6 14" id="KW-0732">Signal</keyword>
<dbReference type="SMART" id="SM00220">
    <property type="entry name" value="S_TKc"/>
    <property type="match status" value="1"/>
</dbReference>
<evidence type="ECO:0000313" key="16">
    <source>
        <dbReference type="EMBL" id="PPR87061.1"/>
    </source>
</evidence>
<dbReference type="Proteomes" id="UP000239757">
    <property type="component" value="Unassembled WGS sequence"/>
</dbReference>
<evidence type="ECO:0000256" key="3">
    <source>
        <dbReference type="ARBA" id="ARBA00010217"/>
    </source>
</evidence>
<dbReference type="GO" id="GO:0005524">
    <property type="term" value="F:ATP binding"/>
    <property type="evidence" value="ECO:0007669"/>
    <property type="project" value="UniProtKB-KW"/>
</dbReference>
<dbReference type="SUPFAM" id="SSF49899">
    <property type="entry name" value="Concanavalin A-like lectins/glucanases"/>
    <property type="match status" value="1"/>
</dbReference>
<dbReference type="AlphaFoldDB" id="A0A2P5W7L7"/>
<comment type="similarity">
    <text evidence="2">In the N-terminal section; belongs to the leguminous lectin family.</text>
</comment>
<dbReference type="GO" id="GO:0004672">
    <property type="term" value="F:protein kinase activity"/>
    <property type="evidence" value="ECO:0007669"/>
    <property type="project" value="InterPro"/>
</dbReference>
<dbReference type="SUPFAM" id="SSF56112">
    <property type="entry name" value="Protein kinase-like (PK-like)"/>
    <property type="match status" value="1"/>
</dbReference>